<organism evidence="4 5">
    <name type="scientific">Nitrosotalea devaniterrae</name>
    <dbReference type="NCBI Taxonomy" id="1078905"/>
    <lineage>
        <taxon>Archaea</taxon>
        <taxon>Nitrososphaerota</taxon>
        <taxon>Nitrososphaeria</taxon>
        <taxon>Nitrosotaleales</taxon>
        <taxon>Nitrosotaleaceae</taxon>
        <taxon>Nitrosotalea</taxon>
    </lineage>
</organism>
<proteinExistence type="predicted"/>
<name>A0A128A216_9ARCH</name>
<dbReference type="GO" id="GO:0016787">
    <property type="term" value="F:hydrolase activity"/>
    <property type="evidence" value="ECO:0007669"/>
    <property type="project" value="UniProtKB-KW"/>
</dbReference>
<dbReference type="EC" id="3.6.4.6" evidence="4"/>
<reference evidence="5" key="1">
    <citation type="submission" date="2015-10" db="EMBL/GenBank/DDBJ databases">
        <authorList>
            <person name="Lehtovirta-Morley L.E."/>
            <person name="Vieille C."/>
        </authorList>
    </citation>
    <scope>NUCLEOTIDE SEQUENCE [LARGE SCALE GENOMIC DNA]</scope>
</reference>
<dbReference type="AlphaFoldDB" id="A0A128A216"/>
<evidence type="ECO:0000313" key="4">
    <source>
        <dbReference type="EMBL" id="CUR51378.1"/>
    </source>
</evidence>
<keyword evidence="5" id="KW-1185">Reference proteome</keyword>
<dbReference type="InterPro" id="IPR029067">
    <property type="entry name" value="CDC48_domain_2-like_sf"/>
</dbReference>
<evidence type="ECO:0000256" key="1">
    <source>
        <dbReference type="ARBA" id="ARBA00022741"/>
    </source>
</evidence>
<evidence type="ECO:0000259" key="3">
    <source>
        <dbReference type="SMART" id="SM01073"/>
    </source>
</evidence>
<dbReference type="KEGG" id="ndv:NDEV_0613"/>
<dbReference type="SUPFAM" id="SSF54585">
    <property type="entry name" value="Cdc48 domain 2-like"/>
    <property type="match status" value="1"/>
</dbReference>
<dbReference type="SUPFAM" id="SSF50692">
    <property type="entry name" value="ADC-like"/>
    <property type="match status" value="1"/>
</dbReference>
<dbReference type="Gene3D" id="2.40.40.20">
    <property type="match status" value="1"/>
</dbReference>
<dbReference type="Proteomes" id="UP000196239">
    <property type="component" value="Chromosome 1"/>
</dbReference>
<dbReference type="EMBL" id="LN890280">
    <property type="protein sequence ID" value="CUR51378.1"/>
    <property type="molecule type" value="Genomic_DNA"/>
</dbReference>
<dbReference type="Pfam" id="PF02933">
    <property type="entry name" value="CDC48_2"/>
    <property type="match status" value="1"/>
</dbReference>
<dbReference type="InterPro" id="IPR009010">
    <property type="entry name" value="Asp_de-COase-like_dom_sf"/>
</dbReference>
<dbReference type="Gene3D" id="3.10.330.10">
    <property type="match status" value="1"/>
</dbReference>
<evidence type="ECO:0000313" key="5">
    <source>
        <dbReference type="Proteomes" id="UP000196239"/>
    </source>
</evidence>
<protein>
    <submittedName>
        <fullName evidence="4">AAA family ATPase, CDC48 subfamily protein</fullName>
        <ecNumber evidence="4">3.6.4.6</ecNumber>
    </submittedName>
</protein>
<sequence length="171" mass="19330">MQITGPLIIQPAHHRDIGCGIARMDYDVIDSLDTRTDSFVEIISRKRTVVRCLPVIPSDEGKGVIRLDDLTMENIGSQIGKHVYVKKIDVSEAERVIVAPLQEIPPVMEQYLNDVLYNQAIVKEQLVAIPYFPGSLIFTVKDYTPLAQSVMITSKTKFQIENTNYYFSNNV</sequence>
<dbReference type="SMART" id="SM01073">
    <property type="entry name" value="CDC48_N"/>
    <property type="match status" value="1"/>
</dbReference>
<keyword evidence="1" id="KW-0547">Nucleotide-binding</keyword>
<gene>
    <name evidence="4" type="ORF">NDEV_0613</name>
</gene>
<keyword evidence="4" id="KW-0378">Hydrolase</keyword>
<dbReference type="Pfam" id="PF02359">
    <property type="entry name" value="CDC48_N"/>
    <property type="match status" value="1"/>
</dbReference>
<feature type="domain" description="CDC48 N-terminal subdomain" evidence="3">
    <location>
        <begin position="6"/>
        <end position="90"/>
    </location>
</feature>
<dbReference type="InterPro" id="IPR004201">
    <property type="entry name" value="Cdc48_dom2"/>
</dbReference>
<evidence type="ECO:0000256" key="2">
    <source>
        <dbReference type="ARBA" id="ARBA00022840"/>
    </source>
</evidence>
<keyword evidence="2" id="KW-0067">ATP-binding</keyword>
<accession>A0A128A216</accession>
<dbReference type="GO" id="GO:0005524">
    <property type="term" value="F:ATP binding"/>
    <property type="evidence" value="ECO:0007669"/>
    <property type="project" value="UniProtKB-KW"/>
</dbReference>
<dbReference type="InterPro" id="IPR003338">
    <property type="entry name" value="CDC4_N-term_subdom"/>
</dbReference>